<dbReference type="Gene3D" id="1.20.120.1220">
    <property type="match status" value="1"/>
</dbReference>
<dbReference type="PANTHER" id="PTHR30487">
    <property type="entry name" value="TYPE 4 PREPILIN-LIKE PROTEINS LEADER PEPTIDE-PROCESSING ENZYME"/>
    <property type="match status" value="1"/>
</dbReference>
<dbReference type="AlphaFoldDB" id="W9AGI0"/>
<evidence type="ECO:0000313" key="4">
    <source>
        <dbReference type="EMBL" id="CDO01801.1"/>
    </source>
</evidence>
<protein>
    <submittedName>
        <fullName evidence="4">Flp pilus assembly protein, protease CpaA</fullName>
    </submittedName>
</protein>
<keyword evidence="4" id="KW-0645">Protease</keyword>
<feature type="transmembrane region" description="Helical" evidence="2">
    <location>
        <begin position="83"/>
        <end position="116"/>
    </location>
</feature>
<keyword evidence="5" id="KW-1185">Reference proteome</keyword>
<dbReference type="InterPro" id="IPR000045">
    <property type="entry name" value="Prepilin_IV_endopep_pep"/>
</dbReference>
<proteinExistence type="inferred from homology"/>
<dbReference type="GO" id="GO:0006465">
    <property type="term" value="P:signal peptide processing"/>
    <property type="evidence" value="ECO:0007669"/>
    <property type="project" value="TreeGrafter"/>
</dbReference>
<name>W9AGI0_9BACI</name>
<dbReference type="RefSeq" id="WP_051557605.1">
    <property type="nucleotide sequence ID" value="NZ_CABLBW010000001.1"/>
</dbReference>
<comment type="caution">
    <text evidence="4">The sequence shown here is derived from an EMBL/GenBank/DDBJ whole genome shotgun (WGS) entry which is preliminary data.</text>
</comment>
<keyword evidence="2" id="KW-0812">Transmembrane</keyword>
<accession>W9AGI0</accession>
<dbReference type="InterPro" id="IPR050882">
    <property type="entry name" value="Prepilin_peptidase/N-MTase"/>
</dbReference>
<feature type="transmembrane region" description="Helical" evidence="2">
    <location>
        <begin position="51"/>
        <end position="71"/>
    </location>
</feature>
<keyword evidence="2" id="KW-1133">Transmembrane helix</keyword>
<dbReference type="GO" id="GO:0004190">
    <property type="term" value="F:aspartic-type endopeptidase activity"/>
    <property type="evidence" value="ECO:0007669"/>
    <property type="project" value="InterPro"/>
</dbReference>
<dbReference type="PANTHER" id="PTHR30487:SF0">
    <property type="entry name" value="PREPILIN LEADER PEPTIDASE_N-METHYLTRANSFERASE-RELATED"/>
    <property type="match status" value="1"/>
</dbReference>
<dbReference type="EMBL" id="CCAX010000001">
    <property type="protein sequence ID" value="CDO01801.1"/>
    <property type="molecule type" value="Genomic_DNA"/>
</dbReference>
<keyword evidence="2" id="KW-0472">Membrane</keyword>
<reference evidence="4" key="1">
    <citation type="submission" date="2014-03" db="EMBL/GenBank/DDBJ databases">
        <title>Draft genome sequencing of Oceanobacillus picturae strain S1 isolated from human gut.</title>
        <authorList>
            <person name="Croce O."/>
            <person name="Lagier J.C."/>
            <person name="Raoult D."/>
        </authorList>
    </citation>
    <scope>NUCLEOTIDE SEQUENCE [LARGE SCALE GENOMIC DNA]</scope>
    <source>
        <strain evidence="4">S1</strain>
    </source>
</reference>
<feature type="transmembrane region" description="Helical" evidence="2">
    <location>
        <begin position="7"/>
        <end position="23"/>
    </location>
</feature>
<sequence>MTDIIQYLLFIFIITAFIWDVKYQRIPNWLTLGGMLFGMVFHLINGAIQGFLFSVSGLLVGGVICLVLYGLKAVGAGDVKLFFAIGAFVGIEITLYILMYSIIFGGLIGIVLLVLSRTSLYKVYNRGVGKLNKLFGKSWGLLNKEKKIITFPFMYAVLPAIITTYYYTFF</sequence>
<reference evidence="4" key="2">
    <citation type="submission" date="2014-03" db="EMBL/GenBank/DDBJ databases">
        <authorList>
            <person name="Urmite Genomes"/>
        </authorList>
    </citation>
    <scope>NUCLEOTIDE SEQUENCE</scope>
    <source>
        <strain evidence="4">S1</strain>
    </source>
</reference>
<dbReference type="GO" id="GO:0005886">
    <property type="term" value="C:plasma membrane"/>
    <property type="evidence" value="ECO:0007669"/>
    <property type="project" value="TreeGrafter"/>
</dbReference>
<dbReference type="STRING" id="171693.BN988_00247"/>
<gene>
    <name evidence="4" type="ORF">BN988_00247</name>
</gene>
<comment type="similarity">
    <text evidence="1">Belongs to the peptidase A24 family.</text>
</comment>
<evidence type="ECO:0000313" key="5">
    <source>
        <dbReference type="Proteomes" id="UP000028863"/>
    </source>
</evidence>
<dbReference type="Pfam" id="PF01478">
    <property type="entry name" value="Peptidase_A24"/>
    <property type="match status" value="1"/>
</dbReference>
<evidence type="ECO:0000259" key="3">
    <source>
        <dbReference type="Pfam" id="PF01478"/>
    </source>
</evidence>
<feature type="transmembrane region" description="Helical" evidence="2">
    <location>
        <begin position="29"/>
        <end position="44"/>
    </location>
</feature>
<keyword evidence="4" id="KW-0378">Hydrolase</keyword>
<evidence type="ECO:0000256" key="2">
    <source>
        <dbReference type="SAM" id="Phobius"/>
    </source>
</evidence>
<feature type="domain" description="Prepilin type IV endopeptidase peptidase" evidence="3">
    <location>
        <begin position="8"/>
        <end position="110"/>
    </location>
</feature>
<feature type="transmembrane region" description="Helical" evidence="2">
    <location>
        <begin position="148"/>
        <end position="167"/>
    </location>
</feature>
<evidence type="ECO:0000256" key="1">
    <source>
        <dbReference type="ARBA" id="ARBA00005801"/>
    </source>
</evidence>
<dbReference type="eggNOG" id="COG1989">
    <property type="taxonomic scope" value="Bacteria"/>
</dbReference>
<organism evidence="4 5">
    <name type="scientific">Oceanobacillus picturae</name>
    <dbReference type="NCBI Taxonomy" id="171693"/>
    <lineage>
        <taxon>Bacteria</taxon>
        <taxon>Bacillati</taxon>
        <taxon>Bacillota</taxon>
        <taxon>Bacilli</taxon>
        <taxon>Bacillales</taxon>
        <taxon>Bacillaceae</taxon>
        <taxon>Oceanobacillus</taxon>
    </lineage>
</organism>
<dbReference type="Proteomes" id="UP000028863">
    <property type="component" value="Unassembled WGS sequence"/>
</dbReference>